<dbReference type="InterPro" id="IPR001647">
    <property type="entry name" value="HTH_TetR"/>
</dbReference>
<keyword evidence="3 5" id="KW-0238">DNA-binding</keyword>
<gene>
    <name evidence="7" type="primary">kstR2_1</name>
    <name evidence="7" type="ORF">GCM10023171_26290</name>
</gene>
<name>A0ABP8PKA3_9MICO</name>
<keyword evidence="8" id="KW-1185">Reference proteome</keyword>
<dbReference type="EMBL" id="BAABGP010000018">
    <property type="protein sequence ID" value="GAA4487853.1"/>
    <property type="molecule type" value="Genomic_DNA"/>
</dbReference>
<proteinExistence type="predicted"/>
<reference evidence="8" key="1">
    <citation type="journal article" date="2019" name="Int. J. Syst. Evol. Microbiol.">
        <title>The Global Catalogue of Microorganisms (GCM) 10K type strain sequencing project: providing services to taxonomists for standard genome sequencing and annotation.</title>
        <authorList>
            <consortium name="The Broad Institute Genomics Platform"/>
            <consortium name="The Broad Institute Genome Sequencing Center for Infectious Disease"/>
            <person name="Wu L."/>
            <person name="Ma J."/>
        </authorList>
    </citation>
    <scope>NUCLEOTIDE SEQUENCE [LARGE SCALE GENOMIC DNA]</scope>
    <source>
        <strain evidence="8">JCM 17839</strain>
    </source>
</reference>
<dbReference type="PANTHER" id="PTHR30055:SF175">
    <property type="entry name" value="HTH-TYPE TRANSCRIPTIONAL REPRESSOR KSTR2"/>
    <property type="match status" value="1"/>
</dbReference>
<dbReference type="PRINTS" id="PR00455">
    <property type="entry name" value="HTHTETR"/>
</dbReference>
<evidence type="ECO:0000256" key="3">
    <source>
        <dbReference type="ARBA" id="ARBA00023125"/>
    </source>
</evidence>
<dbReference type="Proteomes" id="UP001500731">
    <property type="component" value="Unassembled WGS sequence"/>
</dbReference>
<dbReference type="Gene3D" id="1.10.357.10">
    <property type="entry name" value="Tetracycline Repressor, domain 2"/>
    <property type="match status" value="1"/>
</dbReference>
<evidence type="ECO:0000259" key="6">
    <source>
        <dbReference type="PROSITE" id="PS50977"/>
    </source>
</evidence>
<keyword evidence="2" id="KW-0805">Transcription regulation</keyword>
<evidence type="ECO:0000256" key="1">
    <source>
        <dbReference type="ARBA" id="ARBA00022491"/>
    </source>
</evidence>
<evidence type="ECO:0000313" key="7">
    <source>
        <dbReference type="EMBL" id="GAA4487853.1"/>
    </source>
</evidence>
<dbReference type="Pfam" id="PF00440">
    <property type="entry name" value="TetR_N"/>
    <property type="match status" value="1"/>
</dbReference>
<evidence type="ECO:0000256" key="5">
    <source>
        <dbReference type="PROSITE-ProRule" id="PRU00335"/>
    </source>
</evidence>
<protein>
    <submittedName>
        <fullName evidence="7">TetR family transcriptional regulator KstR2</fullName>
    </submittedName>
</protein>
<dbReference type="PROSITE" id="PS50977">
    <property type="entry name" value="HTH_TETR_2"/>
    <property type="match status" value="1"/>
</dbReference>
<dbReference type="SUPFAM" id="SSF48498">
    <property type="entry name" value="Tetracyclin repressor-like, C-terminal domain"/>
    <property type="match status" value="1"/>
</dbReference>
<feature type="DNA-binding region" description="H-T-H motif" evidence="5">
    <location>
        <begin position="27"/>
        <end position="46"/>
    </location>
</feature>
<feature type="domain" description="HTH tetR-type" evidence="6">
    <location>
        <begin position="4"/>
        <end position="64"/>
    </location>
</feature>
<dbReference type="RefSeq" id="WP_345187676.1">
    <property type="nucleotide sequence ID" value="NZ_BAABGP010000018.1"/>
</dbReference>
<dbReference type="InterPro" id="IPR036271">
    <property type="entry name" value="Tet_transcr_reg_TetR-rel_C_sf"/>
</dbReference>
<evidence type="ECO:0000313" key="8">
    <source>
        <dbReference type="Proteomes" id="UP001500731"/>
    </source>
</evidence>
<evidence type="ECO:0000256" key="2">
    <source>
        <dbReference type="ARBA" id="ARBA00023015"/>
    </source>
</evidence>
<sequence>MERQERTELILDCAAALFAEKGIAGTTVRDIAGRAGILSGSLYHHFPSKDAMADHIVTQYLGELLAEYERVIDAEHDARGAVSGLVMASTRVSRAHVHASDIYQRETAYLRQLPSHDRIRDAARTIREIWLTVLERGVAAGDLRDDVPVELLYVLIRDAVWLTSRSFSPAPELGIDGLSRSIVTVFLDGATARPDGRNQR</sequence>
<evidence type="ECO:0000256" key="4">
    <source>
        <dbReference type="ARBA" id="ARBA00023163"/>
    </source>
</evidence>
<dbReference type="InterPro" id="IPR009057">
    <property type="entry name" value="Homeodomain-like_sf"/>
</dbReference>
<accession>A0ABP8PKA3</accession>
<comment type="caution">
    <text evidence="7">The sequence shown here is derived from an EMBL/GenBank/DDBJ whole genome shotgun (WGS) entry which is preliminary data.</text>
</comment>
<organism evidence="7 8">
    <name type="scientific">Microbacterium panaciterrae</name>
    <dbReference type="NCBI Taxonomy" id="985759"/>
    <lineage>
        <taxon>Bacteria</taxon>
        <taxon>Bacillati</taxon>
        <taxon>Actinomycetota</taxon>
        <taxon>Actinomycetes</taxon>
        <taxon>Micrococcales</taxon>
        <taxon>Microbacteriaceae</taxon>
        <taxon>Microbacterium</taxon>
    </lineage>
</organism>
<dbReference type="Gene3D" id="1.10.10.60">
    <property type="entry name" value="Homeodomain-like"/>
    <property type="match status" value="1"/>
</dbReference>
<keyword evidence="1" id="KW-0678">Repressor</keyword>
<keyword evidence="4" id="KW-0804">Transcription</keyword>
<dbReference type="InterPro" id="IPR050109">
    <property type="entry name" value="HTH-type_TetR-like_transc_reg"/>
</dbReference>
<dbReference type="PANTHER" id="PTHR30055">
    <property type="entry name" value="HTH-TYPE TRANSCRIPTIONAL REGULATOR RUTR"/>
    <property type="match status" value="1"/>
</dbReference>
<dbReference type="SUPFAM" id="SSF46689">
    <property type="entry name" value="Homeodomain-like"/>
    <property type="match status" value="1"/>
</dbReference>